<feature type="transmembrane region" description="Helical" evidence="10">
    <location>
        <begin position="494"/>
        <end position="516"/>
    </location>
</feature>
<feature type="compositionally biased region" description="Basic and acidic residues" evidence="9">
    <location>
        <begin position="1"/>
        <end position="11"/>
    </location>
</feature>
<keyword evidence="5" id="KW-0571">Peptide transport</keyword>
<dbReference type="GO" id="GO:0035673">
    <property type="term" value="F:oligopeptide transmembrane transporter activity"/>
    <property type="evidence" value="ECO:0007669"/>
    <property type="project" value="InterPro"/>
</dbReference>
<feature type="transmembrane region" description="Helical" evidence="10">
    <location>
        <begin position="729"/>
        <end position="751"/>
    </location>
</feature>
<dbReference type="Pfam" id="PF03169">
    <property type="entry name" value="OPT"/>
    <property type="match status" value="1"/>
</dbReference>
<dbReference type="AlphaFoldDB" id="A0AAF0YAG6"/>
<evidence type="ECO:0000256" key="8">
    <source>
        <dbReference type="ARBA" id="ARBA00023136"/>
    </source>
</evidence>
<keyword evidence="6" id="KW-0653">Protein transport</keyword>
<keyword evidence="7 10" id="KW-1133">Transmembrane helix</keyword>
<dbReference type="InterPro" id="IPR004813">
    <property type="entry name" value="OPT"/>
</dbReference>
<evidence type="ECO:0000313" key="12">
    <source>
        <dbReference type="Proteomes" id="UP000827549"/>
    </source>
</evidence>
<feature type="transmembrane region" description="Helical" evidence="10">
    <location>
        <begin position="112"/>
        <end position="133"/>
    </location>
</feature>
<evidence type="ECO:0000256" key="10">
    <source>
        <dbReference type="SAM" id="Phobius"/>
    </source>
</evidence>
<evidence type="ECO:0000256" key="1">
    <source>
        <dbReference type="ARBA" id="ARBA00004141"/>
    </source>
</evidence>
<dbReference type="Proteomes" id="UP000827549">
    <property type="component" value="Chromosome 5"/>
</dbReference>
<keyword evidence="8 10" id="KW-0472">Membrane</keyword>
<feature type="transmembrane region" description="Helical" evidence="10">
    <location>
        <begin position="686"/>
        <end position="708"/>
    </location>
</feature>
<gene>
    <name evidence="11" type="primary">OPT3</name>
    <name evidence="11" type="ORF">LOC62_05G006682</name>
</gene>
<feature type="transmembrane region" description="Helical" evidence="10">
    <location>
        <begin position="415"/>
        <end position="437"/>
    </location>
</feature>
<protein>
    <submittedName>
        <fullName evidence="11">Oligopeptide transporter 3</fullName>
    </submittedName>
</protein>
<dbReference type="InterPro" id="IPR004648">
    <property type="entry name" value="Oligpept_transpt"/>
</dbReference>
<feature type="transmembrane region" description="Helical" evidence="10">
    <location>
        <begin position="205"/>
        <end position="226"/>
    </location>
</feature>
<dbReference type="GO" id="GO:0016020">
    <property type="term" value="C:membrane"/>
    <property type="evidence" value="ECO:0007669"/>
    <property type="project" value="UniProtKB-SubCell"/>
</dbReference>
<accession>A0AAF0YAG6</accession>
<dbReference type="PANTHER" id="PTHR22601">
    <property type="entry name" value="ISP4 LIKE PROTEIN"/>
    <property type="match status" value="1"/>
</dbReference>
<evidence type="ECO:0000256" key="6">
    <source>
        <dbReference type="ARBA" id="ARBA00022927"/>
    </source>
</evidence>
<reference evidence="11" key="1">
    <citation type="submission" date="2023-10" db="EMBL/GenBank/DDBJ databases">
        <authorList>
            <person name="Noh H."/>
        </authorList>
    </citation>
    <scope>NUCLEOTIDE SEQUENCE</scope>
    <source>
        <strain evidence="11">DUCC4014</strain>
    </source>
</reference>
<keyword evidence="3" id="KW-0813">Transport</keyword>
<evidence type="ECO:0000256" key="4">
    <source>
        <dbReference type="ARBA" id="ARBA00022692"/>
    </source>
</evidence>
<evidence type="ECO:0000256" key="3">
    <source>
        <dbReference type="ARBA" id="ARBA00022448"/>
    </source>
</evidence>
<feature type="transmembrane region" description="Helical" evidence="10">
    <location>
        <begin position="345"/>
        <end position="364"/>
    </location>
</feature>
<name>A0AAF0YAG6_9TREE</name>
<feature type="transmembrane region" description="Helical" evidence="10">
    <location>
        <begin position="646"/>
        <end position="666"/>
    </location>
</feature>
<evidence type="ECO:0000256" key="5">
    <source>
        <dbReference type="ARBA" id="ARBA00022856"/>
    </source>
</evidence>
<comment type="similarity">
    <text evidence="2">Belongs to the oligopeptide OPT transporter family.</text>
</comment>
<feature type="transmembrane region" description="Helical" evidence="10">
    <location>
        <begin position="574"/>
        <end position="597"/>
    </location>
</feature>
<dbReference type="EMBL" id="CP086718">
    <property type="protein sequence ID" value="WOO83163.1"/>
    <property type="molecule type" value="Genomic_DNA"/>
</dbReference>
<comment type="subcellular location">
    <subcellularLocation>
        <location evidence="1">Membrane</location>
        <topology evidence="1">Multi-pass membrane protein</topology>
    </subcellularLocation>
</comment>
<feature type="region of interest" description="Disordered" evidence="9">
    <location>
        <begin position="1"/>
        <end position="40"/>
    </location>
</feature>
<organism evidence="11 12">
    <name type="scientific">Vanrija pseudolonga</name>
    <dbReference type="NCBI Taxonomy" id="143232"/>
    <lineage>
        <taxon>Eukaryota</taxon>
        <taxon>Fungi</taxon>
        <taxon>Dikarya</taxon>
        <taxon>Basidiomycota</taxon>
        <taxon>Agaricomycotina</taxon>
        <taxon>Tremellomycetes</taxon>
        <taxon>Trichosporonales</taxon>
        <taxon>Trichosporonaceae</taxon>
        <taxon>Vanrija</taxon>
    </lineage>
</organism>
<dbReference type="GO" id="GO:0015031">
    <property type="term" value="P:protein transport"/>
    <property type="evidence" value="ECO:0007669"/>
    <property type="project" value="UniProtKB-KW"/>
</dbReference>
<feature type="transmembrane region" description="Helical" evidence="10">
    <location>
        <begin position="469"/>
        <end position="488"/>
    </location>
</feature>
<evidence type="ECO:0000256" key="9">
    <source>
        <dbReference type="SAM" id="MobiDB-lite"/>
    </source>
</evidence>
<keyword evidence="4 10" id="KW-0812">Transmembrane</keyword>
<sequence>MELGRTAEDRVPPFSVAQPMEEPKVKEGLHPTEPNDKESYDDVPVLDNAKLIDDETHEAIIVTGEDAANFLLPIRDDGDPALTFRSLFLGTGVAAFQATMNQIYSFKPTSVTISGSFIVLIIFFIGRFWAYALPRGDRLHKRWVEKGGSGSKPLWLTLALLLNPGEFGLKEHAVAALCATSASNATASINVFTVQKLFYDSHPDALTVILTILSTGLFGYGLTGLLRPVTVWDVEAVFWTNIPVVKTLQALHWDGLKTSKPLRVFWYCFSGMAVWQVFPAYVMPYLNSVSIPCLAAMHAKGNTGKILNNIFGGSLNNQGLGLFSVSFDWQYITSYSTSLPLKMQVNFLLGLIICYCAYLGVYYTNRWDAKSFPFMSNTLRRADGGRYVPTQVFINGRLDEAKLAEYGLPYLSGSFAYSLMIVNSALGALLAHALFFWSGGIIKSIKNARKGFFPDRHHNAMKKYKEVEWYWYVSLLVLSFVFGIVVVAKRDVGLPIWGYILALAMGSLIAPLNTILYSRFGDDISTRIVMKMIAGLAIPGRPIGNLYFGAWSYAIVEQAESLSSELKMGEYLKIPPRVMFTTQIWGTVFGAFINYVVMVSITNRYGDLLADTNGSSTWSGANYQAINANATTWALAKYLYASGGRYVQVPAAIGFGFLAVCIHRLIYVWVKKIGPINVNDINLPQLLSYSGSLAGVSQGCILLSRLIVGFYTQFYLRNYKPKIFSKYSYLVTAAFDGGSLVVLFILSFAVFGAGNSQPVYFPEWWGNLEWPKYLDHCPQITS</sequence>
<dbReference type="NCBIfam" id="TIGR00728">
    <property type="entry name" value="OPT_sfam"/>
    <property type="match status" value="1"/>
</dbReference>
<feature type="transmembrane region" description="Helical" evidence="10">
    <location>
        <begin position="528"/>
        <end position="554"/>
    </location>
</feature>
<dbReference type="GeneID" id="87809858"/>
<dbReference type="RefSeq" id="XP_062629189.1">
    <property type="nucleotide sequence ID" value="XM_062773205.1"/>
</dbReference>
<feature type="compositionally biased region" description="Basic and acidic residues" evidence="9">
    <location>
        <begin position="21"/>
        <end position="40"/>
    </location>
</feature>
<proteinExistence type="inferred from homology"/>
<evidence type="ECO:0000256" key="2">
    <source>
        <dbReference type="ARBA" id="ARBA00008807"/>
    </source>
</evidence>
<evidence type="ECO:0000313" key="11">
    <source>
        <dbReference type="EMBL" id="WOO83163.1"/>
    </source>
</evidence>
<keyword evidence="12" id="KW-1185">Reference proteome</keyword>
<evidence type="ECO:0000256" key="7">
    <source>
        <dbReference type="ARBA" id="ARBA00022989"/>
    </source>
</evidence>